<feature type="compositionally biased region" description="Polar residues" evidence="1">
    <location>
        <begin position="105"/>
        <end position="116"/>
    </location>
</feature>
<evidence type="ECO:0000256" key="1">
    <source>
        <dbReference type="SAM" id="MobiDB-lite"/>
    </source>
</evidence>
<evidence type="ECO:0000313" key="3">
    <source>
        <dbReference type="Proteomes" id="UP000760860"/>
    </source>
</evidence>
<proteinExistence type="predicted"/>
<dbReference type="AlphaFoldDB" id="A0A8T1H4B7"/>
<feature type="region of interest" description="Disordered" evidence="1">
    <location>
        <begin position="40"/>
        <end position="116"/>
    </location>
</feature>
<protein>
    <submittedName>
        <fullName evidence="2">Uncharacterized protein</fullName>
    </submittedName>
</protein>
<feature type="compositionally biased region" description="Low complexity" evidence="1">
    <location>
        <begin position="50"/>
        <end position="59"/>
    </location>
</feature>
<organism evidence="2 3">
    <name type="scientific">Phytophthora cactorum</name>
    <dbReference type="NCBI Taxonomy" id="29920"/>
    <lineage>
        <taxon>Eukaryota</taxon>
        <taxon>Sar</taxon>
        <taxon>Stramenopiles</taxon>
        <taxon>Oomycota</taxon>
        <taxon>Peronosporomycetes</taxon>
        <taxon>Peronosporales</taxon>
        <taxon>Peronosporaceae</taxon>
        <taxon>Phytophthora</taxon>
    </lineage>
</organism>
<dbReference type="EMBL" id="RCMV01001884">
    <property type="protein sequence ID" value="KAG3205917.1"/>
    <property type="molecule type" value="Genomic_DNA"/>
</dbReference>
<dbReference type="Proteomes" id="UP000760860">
    <property type="component" value="Unassembled WGS sequence"/>
</dbReference>
<dbReference type="VEuPathDB" id="FungiDB:PC110_g15681"/>
<comment type="caution">
    <text evidence="2">The sequence shown here is derived from an EMBL/GenBank/DDBJ whole genome shotgun (WGS) entry which is preliminary data.</text>
</comment>
<name>A0A8T1H4B7_9STRA</name>
<sequence>MEVMNDLASVTQAMGTPKYKGMLQALTQFRDQAAQAIVPQLGPHRKVTSAPTPDTAETTAEPEEDRCGGGVDGIGIEDIGDRIEAPTTNAVVSSGVDTVDPNGLNEGSSTKANTTW</sequence>
<evidence type="ECO:0000313" key="2">
    <source>
        <dbReference type="EMBL" id="KAG3205917.1"/>
    </source>
</evidence>
<accession>A0A8T1H4B7</accession>
<feature type="compositionally biased region" description="Polar residues" evidence="1">
    <location>
        <begin position="86"/>
        <end position="96"/>
    </location>
</feature>
<reference evidence="2" key="1">
    <citation type="submission" date="2018-05" db="EMBL/GenBank/DDBJ databases">
        <title>Effector identification in a new, highly contiguous assembly of the strawberry crown rot pathogen Phytophthora cactorum.</title>
        <authorList>
            <person name="Armitage A.D."/>
            <person name="Nellist C.F."/>
            <person name="Bates H."/>
            <person name="Vickerstaff R.J."/>
            <person name="Harrison R.J."/>
        </authorList>
    </citation>
    <scope>NUCLEOTIDE SEQUENCE</scope>
    <source>
        <strain evidence="2">P421</strain>
    </source>
</reference>
<gene>
    <name evidence="2" type="ORF">PC129_g21935</name>
</gene>